<evidence type="ECO:0000313" key="5">
    <source>
        <dbReference type="Proteomes" id="UP000298324"/>
    </source>
</evidence>
<dbReference type="SMART" id="SM00877">
    <property type="entry name" value="BMC"/>
    <property type="match status" value="2"/>
</dbReference>
<dbReference type="InterPro" id="IPR037233">
    <property type="entry name" value="CcmK-like_sf"/>
</dbReference>
<sequence>MDKELIVQQVLNELRAQNAAKEVKEIAPKMAGSVDLNKCGMTEFVGTAMGDTIGLVIANLDESLHEILGIDKKYRSLGIIGARTGAGPHAISADEAVKASNTEVIIFETSNDTKGGGGHGNLIVFGAEEVSDARRAVEITLNSLSWAFGGVVGNEAGFLEVQYTARASHVLAKYFGAELGKAWGLINGCPASVGMLMADAAVKAADVKIVKHCSPGHNTCFTSEFTIFVTGDSGAVKQAVLAGKETAIKLLRTMGGEPEAMAKPYF</sequence>
<dbReference type="CDD" id="cd07047">
    <property type="entry name" value="BMC_PduB_repeat1"/>
    <property type="match status" value="1"/>
</dbReference>
<comment type="subcellular location">
    <subcellularLocation>
        <location evidence="1">Bacterial microcompartment</location>
    </subcellularLocation>
</comment>
<dbReference type="AlphaFoldDB" id="A0A4Y7R9U3"/>
<evidence type="ECO:0000256" key="2">
    <source>
        <dbReference type="ARBA" id="ARBA00024446"/>
    </source>
</evidence>
<dbReference type="EMBL" id="QFGA01000002">
    <property type="protein sequence ID" value="TEB05421.1"/>
    <property type="molecule type" value="Genomic_DNA"/>
</dbReference>
<dbReference type="GO" id="GO:0031469">
    <property type="term" value="C:bacterial microcompartment"/>
    <property type="evidence" value="ECO:0007669"/>
    <property type="project" value="UniProtKB-SubCell"/>
</dbReference>
<feature type="domain" description="BMC circularly permuted" evidence="3">
    <location>
        <begin position="43"/>
        <end position="156"/>
    </location>
</feature>
<evidence type="ECO:0000259" key="3">
    <source>
        <dbReference type="PROSITE" id="PS51931"/>
    </source>
</evidence>
<name>A0A4Y7R9U3_9FIRM</name>
<dbReference type="Proteomes" id="UP000298324">
    <property type="component" value="Unassembled WGS sequence"/>
</dbReference>
<keyword evidence="2" id="KW-1283">Bacterial microcompartment</keyword>
<dbReference type="InterPro" id="IPR044870">
    <property type="entry name" value="BMC_CP"/>
</dbReference>
<dbReference type="PROSITE" id="PS51931">
    <property type="entry name" value="BMC_CP"/>
    <property type="match status" value="2"/>
</dbReference>
<proteinExistence type="predicted"/>
<gene>
    <name evidence="4" type="primary">pduB</name>
    <name evidence="4" type="ORF">Psch_02462</name>
</gene>
<dbReference type="NCBIfam" id="NF011944">
    <property type="entry name" value="PRK15415.1"/>
    <property type="match status" value="1"/>
</dbReference>
<dbReference type="Gene3D" id="3.30.70.1710">
    <property type="match status" value="2"/>
</dbReference>
<dbReference type="InterPro" id="IPR009193">
    <property type="entry name" value="EutL_PduB"/>
</dbReference>
<evidence type="ECO:0000313" key="4">
    <source>
        <dbReference type="EMBL" id="TEB05421.1"/>
    </source>
</evidence>
<dbReference type="GO" id="GO:0005198">
    <property type="term" value="F:structural molecule activity"/>
    <property type="evidence" value="ECO:0007669"/>
    <property type="project" value="InterPro"/>
</dbReference>
<dbReference type="RefSeq" id="WP_190240480.1">
    <property type="nucleotide sequence ID" value="NZ_QFGA01000002.1"/>
</dbReference>
<dbReference type="SUPFAM" id="SSF143414">
    <property type="entry name" value="CcmK-like"/>
    <property type="match status" value="2"/>
</dbReference>
<evidence type="ECO:0000256" key="1">
    <source>
        <dbReference type="ARBA" id="ARBA00024322"/>
    </source>
</evidence>
<feature type="domain" description="BMC circularly permuted" evidence="3">
    <location>
        <begin position="158"/>
        <end position="261"/>
    </location>
</feature>
<keyword evidence="5" id="KW-1185">Reference proteome</keyword>
<dbReference type="NCBIfam" id="TIGR04501">
    <property type="entry name" value="microcomp_PduB"/>
    <property type="match status" value="1"/>
</dbReference>
<dbReference type="Pfam" id="PF00936">
    <property type="entry name" value="BMC"/>
    <property type="match status" value="1"/>
</dbReference>
<organism evidence="4 5">
    <name type="scientific">Pelotomaculum schinkii</name>
    <dbReference type="NCBI Taxonomy" id="78350"/>
    <lineage>
        <taxon>Bacteria</taxon>
        <taxon>Bacillati</taxon>
        <taxon>Bacillota</taxon>
        <taxon>Clostridia</taxon>
        <taxon>Eubacteriales</taxon>
        <taxon>Desulfotomaculaceae</taxon>
        <taxon>Pelotomaculum</taxon>
    </lineage>
</organism>
<reference evidence="4 5" key="1">
    <citation type="journal article" date="2018" name="Environ. Microbiol.">
        <title>Novel energy conservation strategies and behaviour of Pelotomaculum schinkii driving syntrophic propionate catabolism.</title>
        <authorList>
            <person name="Hidalgo-Ahumada C.A.P."/>
            <person name="Nobu M.K."/>
            <person name="Narihiro T."/>
            <person name="Tamaki H."/>
            <person name="Liu W.T."/>
            <person name="Kamagata Y."/>
            <person name="Stams A.J.M."/>
            <person name="Imachi H."/>
            <person name="Sousa D.Z."/>
        </authorList>
    </citation>
    <scope>NUCLEOTIDE SEQUENCE [LARGE SCALE GENOMIC DNA]</scope>
    <source>
        <strain evidence="4 5">HH</strain>
    </source>
</reference>
<comment type="caution">
    <text evidence="4">The sequence shown here is derived from an EMBL/GenBank/DDBJ whole genome shotgun (WGS) entry which is preliminary data.</text>
</comment>
<dbReference type="InterPro" id="IPR030984">
    <property type="entry name" value="PduB"/>
</dbReference>
<dbReference type="PIRSF" id="PIRSF012290">
    <property type="entry name" value="EutL_PduB"/>
    <property type="match status" value="1"/>
</dbReference>
<dbReference type="InterPro" id="IPR000249">
    <property type="entry name" value="BMC_dom"/>
</dbReference>
<accession>A0A4Y7R9U3</accession>
<protein>
    <submittedName>
        <fullName evidence="4">Propanediol utilization protein PduB</fullName>
    </submittedName>
</protein>